<dbReference type="STRING" id="1337093.MBELCI_2024"/>
<dbReference type="OrthoDB" id="7444642at2"/>
<dbReference type="AlphaFoldDB" id="U2Z4I1"/>
<name>U2Z4I1_9RHOB</name>
<dbReference type="GO" id="GO:0008146">
    <property type="term" value="F:sulfotransferase activity"/>
    <property type="evidence" value="ECO:0007669"/>
    <property type="project" value="InterPro"/>
</dbReference>
<gene>
    <name evidence="1" type="ORF">MBELCI_2024</name>
</gene>
<accession>U2Z4I1</accession>
<comment type="caution">
    <text evidence="1">The sequence shown here is derived from an EMBL/GenBank/DDBJ whole genome shotgun (WGS) entry which is preliminary data.</text>
</comment>
<evidence type="ECO:0000313" key="2">
    <source>
        <dbReference type="Proteomes" id="UP000016566"/>
    </source>
</evidence>
<dbReference type="InterPro" id="IPR027417">
    <property type="entry name" value="P-loop_NTPase"/>
</dbReference>
<dbReference type="Proteomes" id="UP000016566">
    <property type="component" value="Unassembled WGS sequence"/>
</dbReference>
<dbReference type="RefSeq" id="WP_021694073.1">
    <property type="nucleotide sequence ID" value="NZ_BATB01000025.1"/>
</dbReference>
<evidence type="ECO:0000313" key="1">
    <source>
        <dbReference type="EMBL" id="GAD55972.1"/>
    </source>
</evidence>
<dbReference type="EMBL" id="BATB01000025">
    <property type="protein sequence ID" value="GAD55972.1"/>
    <property type="molecule type" value="Genomic_DNA"/>
</dbReference>
<proteinExistence type="predicted"/>
<dbReference type="Gene3D" id="3.40.50.300">
    <property type="entry name" value="P-loop containing nucleotide triphosphate hydrolases"/>
    <property type="match status" value="1"/>
</dbReference>
<sequence>MKYSADQKLFFVHIPKCAGLSIYRGLDAIAEFPWASFARDNKEAEAALRDRVTPFGYTHAELGEIHQAHIPLAILARDFPETFALLEHSTSFAVLRDPRDRFISALRQHLREFENVGALSITDDMLRDAAARICDWLEAHEEFADLRYIHFARQTDYLMLDGRQVVDELFALEQLPQLEDWLHRTYGVPRFLEQSTNQSRQPKRWFRHVQPAVRALSRSALPRPLRAALRPLWLKSGVYESASQNYGDIDLGTATEAFIAKRYAEDARLHAATLRRASTAA</sequence>
<reference evidence="1" key="1">
    <citation type="journal article" date="2013" name="Genome Announc.">
        <title>Draft Genome Sequence of Loktanella cinnabarina LL-001T, Isolated from Deep-Sea Floor Sediment.</title>
        <authorList>
            <person name="Nishi S."/>
            <person name="Tsubouchi T."/>
            <person name="Takaki Y."/>
            <person name="Koyanagi R."/>
            <person name="Satoh N."/>
            <person name="Maruyama T."/>
            <person name="Hatada Y."/>
        </authorList>
    </citation>
    <scope>NUCLEOTIDE SEQUENCE [LARGE SCALE GENOMIC DNA]</scope>
    <source>
        <strain evidence="1">LL-001</strain>
    </source>
</reference>
<dbReference type="Pfam" id="PF03567">
    <property type="entry name" value="Sulfotransfer_2"/>
    <property type="match status" value="1"/>
</dbReference>
<organism evidence="1 2">
    <name type="scientific">Limimaricola cinnabarinus LL-001</name>
    <dbReference type="NCBI Taxonomy" id="1337093"/>
    <lineage>
        <taxon>Bacteria</taxon>
        <taxon>Pseudomonadati</taxon>
        <taxon>Pseudomonadota</taxon>
        <taxon>Alphaproteobacteria</taxon>
        <taxon>Rhodobacterales</taxon>
        <taxon>Paracoccaceae</taxon>
        <taxon>Limimaricola</taxon>
    </lineage>
</organism>
<dbReference type="eggNOG" id="ENOG5033498">
    <property type="taxonomic scope" value="Bacteria"/>
</dbReference>
<keyword evidence="2" id="KW-1185">Reference proteome</keyword>
<evidence type="ECO:0008006" key="3">
    <source>
        <dbReference type="Google" id="ProtNLM"/>
    </source>
</evidence>
<dbReference type="InterPro" id="IPR005331">
    <property type="entry name" value="Sulfotransferase"/>
</dbReference>
<protein>
    <recommendedName>
        <fullName evidence="3">Sulfotransferase family protein</fullName>
    </recommendedName>
</protein>
<dbReference type="SUPFAM" id="SSF52540">
    <property type="entry name" value="P-loop containing nucleoside triphosphate hydrolases"/>
    <property type="match status" value="1"/>
</dbReference>
<dbReference type="GO" id="GO:0016020">
    <property type="term" value="C:membrane"/>
    <property type="evidence" value="ECO:0007669"/>
    <property type="project" value="InterPro"/>
</dbReference>